<evidence type="ECO:0000259" key="2">
    <source>
        <dbReference type="Pfam" id="PF06580"/>
    </source>
</evidence>
<dbReference type="PANTHER" id="PTHR34220">
    <property type="entry name" value="SENSOR HISTIDINE KINASE YPDA"/>
    <property type="match status" value="1"/>
</dbReference>
<dbReference type="SUPFAM" id="SSF55874">
    <property type="entry name" value="ATPase domain of HSP90 chaperone/DNA topoisomerase II/histidine kinase"/>
    <property type="match status" value="1"/>
</dbReference>
<dbReference type="Gene3D" id="3.30.565.10">
    <property type="entry name" value="Histidine kinase-like ATPase, C-terminal domain"/>
    <property type="match status" value="1"/>
</dbReference>
<evidence type="ECO:0000256" key="1">
    <source>
        <dbReference type="SAM" id="Phobius"/>
    </source>
</evidence>
<keyword evidence="1" id="KW-0812">Transmembrane</keyword>
<keyword evidence="4" id="KW-1185">Reference proteome</keyword>
<dbReference type="OrthoDB" id="2514702at2"/>
<feature type="transmembrane region" description="Helical" evidence="1">
    <location>
        <begin position="78"/>
        <end position="104"/>
    </location>
</feature>
<feature type="transmembrane region" description="Helical" evidence="1">
    <location>
        <begin position="12"/>
        <end position="32"/>
    </location>
</feature>
<dbReference type="PANTHER" id="PTHR34220:SF7">
    <property type="entry name" value="SENSOR HISTIDINE KINASE YPDA"/>
    <property type="match status" value="1"/>
</dbReference>
<proteinExistence type="predicted"/>
<reference evidence="3 4" key="2">
    <citation type="submission" date="2018-03" db="EMBL/GenBank/DDBJ databases">
        <authorList>
            <person name="Keele B.F."/>
        </authorList>
    </citation>
    <scope>NUCLEOTIDE SEQUENCE [LARGE SCALE GENOMIC DNA]</scope>
    <source>
        <strain evidence="3 4">D13</strain>
    </source>
</reference>
<feature type="transmembrane region" description="Helical" evidence="1">
    <location>
        <begin position="44"/>
        <end position="66"/>
    </location>
</feature>
<accession>A0A2P1PNK1</accession>
<dbReference type="GO" id="GO:0016020">
    <property type="term" value="C:membrane"/>
    <property type="evidence" value="ECO:0007669"/>
    <property type="project" value="InterPro"/>
</dbReference>
<organism evidence="3 4">
    <name type="scientific">Ahniella affigens</name>
    <dbReference type="NCBI Taxonomy" id="2021234"/>
    <lineage>
        <taxon>Bacteria</taxon>
        <taxon>Pseudomonadati</taxon>
        <taxon>Pseudomonadota</taxon>
        <taxon>Gammaproteobacteria</taxon>
        <taxon>Lysobacterales</taxon>
        <taxon>Rhodanobacteraceae</taxon>
        <taxon>Ahniella</taxon>
    </lineage>
</organism>
<dbReference type="InterPro" id="IPR036890">
    <property type="entry name" value="HATPase_C_sf"/>
</dbReference>
<dbReference type="EMBL" id="CP027860">
    <property type="protein sequence ID" value="AVP96405.1"/>
    <property type="molecule type" value="Genomic_DNA"/>
</dbReference>
<keyword evidence="1" id="KW-0472">Membrane</keyword>
<evidence type="ECO:0000313" key="3">
    <source>
        <dbReference type="EMBL" id="AVP96405.1"/>
    </source>
</evidence>
<reference evidence="3 4" key="1">
    <citation type="submission" date="2018-03" db="EMBL/GenBank/DDBJ databases">
        <title>Ahniella affigens gen. nov., sp. nov., a gammaproteobacterium isolated from sandy soil near a stream.</title>
        <authorList>
            <person name="Ko Y."/>
            <person name="Kim J.-H."/>
        </authorList>
    </citation>
    <scope>NUCLEOTIDE SEQUENCE [LARGE SCALE GENOMIC DNA]</scope>
    <source>
        <strain evidence="3 4">D13</strain>
    </source>
</reference>
<evidence type="ECO:0000313" key="4">
    <source>
        <dbReference type="Proteomes" id="UP000241074"/>
    </source>
</evidence>
<dbReference type="Proteomes" id="UP000241074">
    <property type="component" value="Chromosome"/>
</dbReference>
<dbReference type="KEGG" id="xba:C7S18_03995"/>
<keyword evidence="1" id="KW-1133">Transmembrane helix</keyword>
<name>A0A2P1PNK1_9GAMM</name>
<feature type="domain" description="Signal transduction histidine kinase internal region" evidence="2">
    <location>
        <begin position="153"/>
        <end position="231"/>
    </location>
</feature>
<dbReference type="AlphaFoldDB" id="A0A2P1PNK1"/>
<dbReference type="Pfam" id="PF06580">
    <property type="entry name" value="His_kinase"/>
    <property type="match status" value="1"/>
</dbReference>
<dbReference type="InterPro" id="IPR050640">
    <property type="entry name" value="Bact_2-comp_sensor_kinase"/>
</dbReference>
<dbReference type="InterPro" id="IPR010559">
    <property type="entry name" value="Sig_transdc_His_kin_internal"/>
</dbReference>
<protein>
    <recommendedName>
        <fullName evidence="2">Signal transduction histidine kinase internal region domain-containing protein</fullName>
    </recommendedName>
</protein>
<gene>
    <name evidence="3" type="ORF">C7S18_03995</name>
</gene>
<sequence length="347" mass="37880">MRREWLSMIHTPSRWALGAVWAMIAVLIAVMMMQTHGSGWHDAFAVAFRLVLLAAILGWVASRFCRRFPWPHPFRSRFLLLHGAASLVYAGLFVLLNLSALSLIHHKLVLTLGPSLASNFALGALLYLIVAAASYAEHASSRVAALEVQAARAQLAALRGQLHPHFLFNALHTVVQLIETDSKAAVRAAEGLAEVLREAVDEARMLRPLRVELAFVKRYLSLESLRFGPRLEFAVDCPDAVAEALVPSFAIQTLIENAVRHGAAPSMTVTRICLLIESDSSSLRISVQDDGVGWDEARPATPGGLQRLRDQLRVLYGSAASVAVTSQVGQGYRVQLTVPLQTDAESL</sequence>
<dbReference type="GO" id="GO:0000155">
    <property type="term" value="F:phosphorelay sensor kinase activity"/>
    <property type="evidence" value="ECO:0007669"/>
    <property type="project" value="InterPro"/>
</dbReference>
<feature type="transmembrane region" description="Helical" evidence="1">
    <location>
        <begin position="116"/>
        <end position="136"/>
    </location>
</feature>